<evidence type="ECO:0000313" key="3">
    <source>
        <dbReference type="Proteomes" id="UP001159659"/>
    </source>
</evidence>
<feature type="chain" id="PRO_5043773892" description="RxLR effector candidate protein" evidence="1">
    <location>
        <begin position="19"/>
        <end position="357"/>
    </location>
</feature>
<reference evidence="2" key="1">
    <citation type="submission" date="2022-12" db="EMBL/GenBank/DDBJ databases">
        <authorList>
            <person name="Webb A."/>
        </authorList>
    </citation>
    <scope>NUCLEOTIDE SEQUENCE</scope>
    <source>
        <strain evidence="2">Pf2</strain>
    </source>
</reference>
<dbReference type="PROSITE" id="PS51257">
    <property type="entry name" value="PROKAR_LIPOPROTEIN"/>
    <property type="match status" value="1"/>
</dbReference>
<comment type="caution">
    <text evidence="2">The sequence shown here is derived from an EMBL/GenBank/DDBJ whole genome shotgun (WGS) entry which is preliminary data.</text>
</comment>
<evidence type="ECO:0000313" key="2">
    <source>
        <dbReference type="EMBL" id="CAI5715966.1"/>
    </source>
</evidence>
<feature type="signal peptide" evidence="1">
    <location>
        <begin position="1"/>
        <end position="18"/>
    </location>
</feature>
<proteinExistence type="predicted"/>
<dbReference type="AlphaFoldDB" id="A0AAV0T6P4"/>
<protein>
    <recommendedName>
        <fullName evidence="4">RxLR effector candidate protein</fullName>
    </recommendedName>
</protein>
<sequence length="357" mass="39335">MACTIYKVKNLFWYMVLATVACTSVAGHTTETLTSGAKADKNANKLPESAALTSGDGVDKNLKLGLAPPSENTVEELTPGNGVDMNLELGLAPPSGNALEEFTTGARAGKNANNLPISAALATNDGVGEIEKILDEGAKKSLALEWSDEMMVRLEKMLLAGKKDVTQILTEVKEWNQESGLGFPIPLLFDKLSKHFTERELAGQLVLAQDKENVKETANMLADYQMMRWIHKDKYSGEDVFKLLWFEIASIDSPLFDTLISYMAMLDGKVYSYKTKMKPLLDMLKQYFSEQILFEWFNALAETPQGKIRASSLKQLLQSNMGNDWVSKVKGKVFLLGPLKRKDGEVPEGLQASIGRG</sequence>
<dbReference type="EMBL" id="CANTFK010000412">
    <property type="protein sequence ID" value="CAI5715966.1"/>
    <property type="molecule type" value="Genomic_DNA"/>
</dbReference>
<name>A0AAV0T6P4_9STRA</name>
<organism evidence="2 3">
    <name type="scientific">Peronospora farinosa</name>
    <dbReference type="NCBI Taxonomy" id="134698"/>
    <lineage>
        <taxon>Eukaryota</taxon>
        <taxon>Sar</taxon>
        <taxon>Stramenopiles</taxon>
        <taxon>Oomycota</taxon>
        <taxon>Peronosporomycetes</taxon>
        <taxon>Peronosporales</taxon>
        <taxon>Peronosporaceae</taxon>
        <taxon>Peronospora</taxon>
    </lineage>
</organism>
<keyword evidence="1" id="KW-0732">Signal</keyword>
<evidence type="ECO:0008006" key="4">
    <source>
        <dbReference type="Google" id="ProtNLM"/>
    </source>
</evidence>
<accession>A0AAV0T6P4</accession>
<dbReference type="Proteomes" id="UP001159659">
    <property type="component" value="Unassembled WGS sequence"/>
</dbReference>
<evidence type="ECO:0000256" key="1">
    <source>
        <dbReference type="SAM" id="SignalP"/>
    </source>
</evidence>
<gene>
    <name evidence="2" type="ORF">PFR002_LOCUS3188</name>
</gene>